<reference evidence="1" key="1">
    <citation type="submission" date="2023-05" db="EMBL/GenBank/DDBJ databases">
        <authorList>
            <consortium name="ELIXIR-Norway"/>
        </authorList>
    </citation>
    <scope>NUCLEOTIDE SEQUENCE</scope>
</reference>
<evidence type="ECO:0000313" key="1">
    <source>
        <dbReference type="EMBL" id="CAN0567148.1"/>
    </source>
</evidence>
<reference evidence="1" key="2">
    <citation type="submission" date="2025-03" db="EMBL/GenBank/DDBJ databases">
        <authorList>
            <consortium name="ELIXIR-Norway"/>
            <consortium name="Elixir Norway"/>
        </authorList>
    </citation>
    <scope>NUCLEOTIDE SEQUENCE</scope>
</reference>
<name>A0AC60A767_RANTA</name>
<dbReference type="Proteomes" id="UP001162501">
    <property type="component" value="Chromosome 9"/>
</dbReference>
<sequence>MVLTAAPSALLVLPGAHTPQLRPVQPRGAPLPLSACALAPLTTPFPGFTVPEFQSLRPGGDGNAHKSASVSSPLMGLGPLWNPEPQGMLTAPLQAPLTFASSGR</sequence>
<evidence type="ECO:0000313" key="2">
    <source>
        <dbReference type="Proteomes" id="UP001162501"/>
    </source>
</evidence>
<organism evidence="1 2">
    <name type="scientific">Rangifer tarandus platyrhynchus</name>
    <name type="common">Svalbard reindeer</name>
    <dbReference type="NCBI Taxonomy" id="3082113"/>
    <lineage>
        <taxon>Eukaryota</taxon>
        <taxon>Metazoa</taxon>
        <taxon>Chordata</taxon>
        <taxon>Craniata</taxon>
        <taxon>Vertebrata</taxon>
        <taxon>Euteleostomi</taxon>
        <taxon>Mammalia</taxon>
        <taxon>Eutheria</taxon>
        <taxon>Laurasiatheria</taxon>
        <taxon>Artiodactyla</taxon>
        <taxon>Ruminantia</taxon>
        <taxon>Pecora</taxon>
        <taxon>Cervidae</taxon>
        <taxon>Odocoileinae</taxon>
        <taxon>Rangifer</taxon>
    </lineage>
</organism>
<protein>
    <submittedName>
        <fullName evidence="1">Uncharacterized protein</fullName>
    </submittedName>
</protein>
<proteinExistence type="predicted"/>
<dbReference type="EMBL" id="OX596093">
    <property type="protein sequence ID" value="CAN0567148.1"/>
    <property type="molecule type" value="Genomic_DNA"/>
</dbReference>
<accession>A0AC60A767</accession>
<gene>
    <name evidence="1" type="ORF">MRATA1EN22A_LOCUS27591</name>
</gene>